<evidence type="ECO:0000256" key="1">
    <source>
        <dbReference type="SAM" id="MobiDB-lite"/>
    </source>
</evidence>
<dbReference type="CDD" id="cd09757">
    <property type="entry name" value="Cas8c_I-C"/>
    <property type="match status" value="1"/>
</dbReference>
<dbReference type="InterPro" id="IPR010144">
    <property type="entry name" value="CRISPR-assoc_prot_Csd1-typ"/>
</dbReference>
<sequence>MSWMEKLYQTYEAGMLLDLPQSELPMPTSHTLQNAHIRIVIDGEGNFRTAEVLEKTQIILPATEDSASRSSGEAPHPLADKLQYVAKDYADFGGKKKAYFDSYKKQLQAWCESEHAHDKVKAVYRYIEKGTVIADLLAHRIVHVGPDNVLLTQWNSEDGETPKLFKVLPKEKGALDQGSALVCWTVEAGTDPNADTWKDASIQASWIAFDSAGSSDTGLCYITGRQQTLSTKHPAKIRHSGDKAKLISANDTSGYTYRGRFFDDQQASGIGFEVSQKAHNALSWLITRKQSFKNGDQVYVAWAVSGKAIPDPLNDTRSMFASEEPNLDKVEPSTTQSETSLDYSTDLGNAYAEKLRKYMAGYSVKLSFEEQIIIMGIDSATPGRMGIIYYRELLRDDYFNRLTAWHEAFAWYQRHTKEIPNNTGRKPKTTVIWPISSPVPKDIAIAAYGDNVTDTLKKKVIERLMPCIIDGQQFPLDLLMSCVRKATNRVAYASDKQWLWEKNLGIACALYRGYYYRNSTEQREYKMALDENYHARDYLYGRLLAIAERIEEVALKMTDEKRSTTAARLMQRFADRPFETWRTIYKALDPYMQRLRVSRAPFLTNQLKELGVVSDAFKIEEFNSNAPLSGEFLLGYHCQRQKIAKESAENRERKAKKDKESQKTDETQLSGDSE</sequence>
<name>A0ABY3C6P0_9GAMM</name>
<gene>
    <name evidence="2" type="primary">cas8c</name>
    <name evidence="2" type="ORF">EKO24_017015</name>
</gene>
<reference evidence="2 3" key="1">
    <citation type="journal article" date="2019" name="Antonie Van Leeuwenhoek">
        <title>Description of 'Ca. Methylobacter oryzae' KRF1, a novel species from the environmentally important Methylobacter clade 2.</title>
        <authorList>
            <person name="Khatri K."/>
            <person name="Mohite J.A."/>
            <person name="Pandit P.S."/>
            <person name="Bahulikar R."/>
            <person name="Rahalkar M.C."/>
        </authorList>
    </citation>
    <scope>NUCLEOTIDE SEQUENCE [LARGE SCALE GENOMIC DNA]</scope>
    <source>
        <strain evidence="2 3">KRF1</strain>
    </source>
</reference>
<feature type="compositionally biased region" description="Basic and acidic residues" evidence="1">
    <location>
        <begin position="644"/>
        <end position="666"/>
    </location>
</feature>
<feature type="region of interest" description="Disordered" evidence="1">
    <location>
        <begin position="644"/>
        <end position="674"/>
    </location>
</feature>
<evidence type="ECO:0000313" key="3">
    <source>
        <dbReference type="Proteomes" id="UP000733744"/>
    </source>
</evidence>
<dbReference type="EMBL" id="RYFG02000113">
    <property type="protein sequence ID" value="TRW91278.1"/>
    <property type="molecule type" value="Genomic_DNA"/>
</dbReference>
<evidence type="ECO:0000313" key="2">
    <source>
        <dbReference type="EMBL" id="TRW91278.1"/>
    </source>
</evidence>
<keyword evidence="3" id="KW-1185">Reference proteome</keyword>
<comment type="caution">
    <text evidence="2">The sequence shown here is derived from an EMBL/GenBank/DDBJ whole genome shotgun (WGS) entry which is preliminary data.</text>
</comment>
<dbReference type="Pfam" id="PF09709">
    <property type="entry name" value="Cas_Csd1"/>
    <property type="match status" value="1"/>
</dbReference>
<protein>
    <submittedName>
        <fullName evidence="2">Type I-C CRISPR-associated protein Cas8c/Csd1</fullName>
    </submittedName>
</protein>
<accession>A0ABY3C6P0</accession>
<proteinExistence type="predicted"/>
<dbReference type="Proteomes" id="UP000733744">
    <property type="component" value="Unassembled WGS sequence"/>
</dbReference>
<dbReference type="NCBIfam" id="TIGR01863">
    <property type="entry name" value="cas_Csd1"/>
    <property type="match status" value="1"/>
</dbReference>
<organism evidence="2 3">
    <name type="scientific">Candidatus Methylobacter oryzae</name>
    <dbReference type="NCBI Taxonomy" id="2497749"/>
    <lineage>
        <taxon>Bacteria</taxon>
        <taxon>Pseudomonadati</taxon>
        <taxon>Pseudomonadota</taxon>
        <taxon>Gammaproteobacteria</taxon>
        <taxon>Methylococcales</taxon>
        <taxon>Methylococcaceae</taxon>
        <taxon>Methylobacter</taxon>
    </lineage>
</organism>
<dbReference type="RefSeq" id="WP_127027891.1">
    <property type="nucleotide sequence ID" value="NZ_RYFG02000113.1"/>
</dbReference>